<evidence type="ECO:0000313" key="1">
    <source>
        <dbReference type="EMBL" id="GHI60530.1"/>
    </source>
</evidence>
<organism evidence="1 2">
    <name type="scientific">Streptomyces asoensis</name>
    <dbReference type="NCBI Taxonomy" id="249586"/>
    <lineage>
        <taxon>Bacteria</taxon>
        <taxon>Bacillati</taxon>
        <taxon>Actinomycetota</taxon>
        <taxon>Actinomycetes</taxon>
        <taxon>Kitasatosporales</taxon>
        <taxon>Streptomycetaceae</taxon>
        <taxon>Streptomyces</taxon>
    </lineage>
</organism>
<evidence type="ECO:0000313" key="2">
    <source>
        <dbReference type="Proteomes" id="UP000649259"/>
    </source>
</evidence>
<dbReference type="Proteomes" id="UP000649259">
    <property type="component" value="Unassembled WGS sequence"/>
</dbReference>
<comment type="caution">
    <text evidence="1">The sequence shown here is derived from an EMBL/GenBank/DDBJ whole genome shotgun (WGS) entry which is preliminary data.</text>
</comment>
<protein>
    <recommendedName>
        <fullName evidence="3">Phosphodiesterase</fullName>
    </recommendedName>
</protein>
<accession>A0ABQ3RXD2</accession>
<gene>
    <name evidence="1" type="ORF">Saso_21800</name>
</gene>
<dbReference type="EMBL" id="BNEB01000002">
    <property type="protein sequence ID" value="GHI60530.1"/>
    <property type="molecule type" value="Genomic_DNA"/>
</dbReference>
<proteinExistence type="predicted"/>
<keyword evidence="2" id="KW-1185">Reference proteome</keyword>
<evidence type="ECO:0008006" key="3">
    <source>
        <dbReference type="Google" id="ProtNLM"/>
    </source>
</evidence>
<name>A0ABQ3RXD2_9ACTN</name>
<sequence length="237" mass="25819">MVTYGTERRWSAAAWWKRLSRRRERLRFDGWIAGLGTSGGTRVVLGHWPRSPFGPFSDVMVERADGERLLLAPSRETAEFISGTYTFDAVRVVPVEVNVLGDVWTVEAGPLRLRFTTGRRGVLGLLLRAVPGVLAGCPAWSACVDLPARVLLTGVRTRGSAGGGRREWYGARDLRPVRSVTGVFEGADLGRCAPVEPPVRFGFGSVPARPALVRVTTTVELGEETGTTARKSGEETR</sequence>
<reference evidence="2" key="1">
    <citation type="submission" date="2023-07" db="EMBL/GenBank/DDBJ databases">
        <title>Whole genome shotgun sequence of Streptomyces cacaoi subsp. asoensis NBRC 13813.</title>
        <authorList>
            <person name="Komaki H."/>
            <person name="Tamura T."/>
        </authorList>
    </citation>
    <scope>NUCLEOTIDE SEQUENCE [LARGE SCALE GENOMIC DNA]</scope>
    <source>
        <strain evidence="2">NBRC 13813</strain>
    </source>
</reference>